<dbReference type="EC" id="4.1.2.50" evidence="5"/>
<comment type="catalytic activity">
    <reaction evidence="11">
        <text>7,8-dihydroneopterin 3'-triphosphate + H2O = 6-carboxy-5,6,7,8-tetrahydropterin + triphosphate + acetaldehyde + 2 H(+)</text>
        <dbReference type="Rhea" id="RHEA:27966"/>
        <dbReference type="ChEBI" id="CHEBI:15343"/>
        <dbReference type="ChEBI" id="CHEBI:15377"/>
        <dbReference type="ChEBI" id="CHEBI:15378"/>
        <dbReference type="ChEBI" id="CHEBI:18036"/>
        <dbReference type="ChEBI" id="CHEBI:58462"/>
        <dbReference type="ChEBI" id="CHEBI:61032"/>
        <dbReference type="EC" id="4.1.2.50"/>
    </reaction>
</comment>
<evidence type="ECO:0000256" key="6">
    <source>
        <dbReference type="ARBA" id="ARBA00018141"/>
    </source>
</evidence>
<keyword evidence="13" id="KW-1185">Reference proteome</keyword>
<evidence type="ECO:0000256" key="9">
    <source>
        <dbReference type="ARBA" id="ARBA00023239"/>
    </source>
</evidence>
<dbReference type="InterPro" id="IPR007115">
    <property type="entry name" value="6-PTP_synth/QueD"/>
</dbReference>
<evidence type="ECO:0000256" key="4">
    <source>
        <dbReference type="ARBA" id="ARBA00008900"/>
    </source>
</evidence>
<dbReference type="SUPFAM" id="SSF55620">
    <property type="entry name" value="Tetrahydrobiopterin biosynthesis enzymes-like"/>
    <property type="match status" value="1"/>
</dbReference>
<dbReference type="PANTHER" id="PTHR12589:SF7">
    <property type="entry name" value="6-PYRUVOYL TETRAHYDROBIOPTERIN SYNTHASE"/>
    <property type="match status" value="1"/>
</dbReference>
<evidence type="ECO:0000256" key="1">
    <source>
        <dbReference type="ARBA" id="ARBA00001947"/>
    </source>
</evidence>
<dbReference type="Gene3D" id="3.30.479.10">
    <property type="entry name" value="6-pyruvoyl tetrahydropterin synthase/QueD"/>
    <property type="match status" value="1"/>
</dbReference>
<comment type="pathway">
    <text evidence="3">Purine metabolism; 7-cyano-7-deazaguanine biosynthesis.</text>
</comment>
<accession>A0A1X7AAI9</accession>
<dbReference type="AlphaFoldDB" id="A0A1X7AAI9"/>
<evidence type="ECO:0000313" key="13">
    <source>
        <dbReference type="Proteomes" id="UP000193570"/>
    </source>
</evidence>
<evidence type="ECO:0000256" key="10">
    <source>
        <dbReference type="ARBA" id="ARBA00031449"/>
    </source>
</evidence>
<comment type="function">
    <text evidence="2">Catalyzes the conversion of 7,8-dihydroneopterin triphosphate (H2NTP) to 6-carboxy-5,6,7,8-tetrahydropterin (CPH4) and acetaldehyde.</text>
</comment>
<evidence type="ECO:0000256" key="7">
    <source>
        <dbReference type="ARBA" id="ARBA00022723"/>
    </source>
</evidence>
<evidence type="ECO:0000256" key="3">
    <source>
        <dbReference type="ARBA" id="ARBA00005061"/>
    </source>
</evidence>
<dbReference type="Proteomes" id="UP000193570">
    <property type="component" value="Unassembled WGS sequence"/>
</dbReference>
<organism evidence="12 13">
    <name type="scientific">Roseivivax jejudonensis</name>
    <dbReference type="NCBI Taxonomy" id="1529041"/>
    <lineage>
        <taxon>Bacteria</taxon>
        <taxon>Pseudomonadati</taxon>
        <taxon>Pseudomonadota</taxon>
        <taxon>Alphaproteobacteria</taxon>
        <taxon>Rhodobacterales</taxon>
        <taxon>Roseobacteraceae</taxon>
        <taxon>Roseivivax</taxon>
    </lineage>
</organism>
<sequence>MFAVEVTDHIMIGHSLPSEVFGPAQGMHGATFTVDAAFFTNDIDDHGLVVDIGLATEALNEVLGPLRYKNLDEVPEFKGKFTTTEFLCGHIFARMAEKVRSGALNDGGRVKRLRILLHESHVARAWFEDEI</sequence>
<reference evidence="12 13" key="1">
    <citation type="submission" date="2017-03" db="EMBL/GenBank/DDBJ databases">
        <authorList>
            <person name="Afonso C.L."/>
            <person name="Miller P.J."/>
            <person name="Scott M.A."/>
            <person name="Spackman E."/>
            <person name="Goraichik I."/>
            <person name="Dimitrov K.M."/>
            <person name="Suarez D.L."/>
            <person name="Swayne D.E."/>
        </authorList>
    </citation>
    <scope>NUCLEOTIDE SEQUENCE [LARGE SCALE GENOMIC DNA]</scope>
    <source>
        <strain evidence="12 13">CECT 8625</strain>
    </source>
</reference>
<dbReference type="RefSeq" id="WP_085793667.1">
    <property type="nucleotide sequence ID" value="NZ_FWFK01000010.1"/>
</dbReference>
<dbReference type="InterPro" id="IPR038418">
    <property type="entry name" value="6-PTP_synth/QueD_sf"/>
</dbReference>
<dbReference type="GO" id="GO:0046872">
    <property type="term" value="F:metal ion binding"/>
    <property type="evidence" value="ECO:0007669"/>
    <property type="project" value="UniProtKB-KW"/>
</dbReference>
<evidence type="ECO:0000256" key="2">
    <source>
        <dbReference type="ARBA" id="ARBA00002285"/>
    </source>
</evidence>
<comment type="cofactor">
    <cofactor evidence="1">
        <name>Zn(2+)</name>
        <dbReference type="ChEBI" id="CHEBI:29105"/>
    </cofactor>
</comment>
<comment type="similarity">
    <text evidence="4">Belongs to the PTPS family. QueD subfamily.</text>
</comment>
<keyword evidence="7" id="KW-0479">Metal-binding</keyword>
<evidence type="ECO:0000256" key="8">
    <source>
        <dbReference type="ARBA" id="ARBA00022833"/>
    </source>
</evidence>
<keyword evidence="9" id="KW-0456">Lyase</keyword>
<proteinExistence type="inferred from homology"/>
<dbReference type="UniPathway" id="UPA00391"/>
<dbReference type="OrthoDB" id="9787853at2"/>
<dbReference type="PANTHER" id="PTHR12589">
    <property type="entry name" value="PYRUVOYL TETRAHYDROBIOPTERIN SYNTHASE"/>
    <property type="match status" value="1"/>
</dbReference>
<dbReference type="GO" id="GO:0070497">
    <property type="term" value="F:6-carboxytetrahydropterin synthase activity"/>
    <property type="evidence" value="ECO:0007669"/>
    <property type="project" value="UniProtKB-EC"/>
</dbReference>
<dbReference type="Pfam" id="PF01242">
    <property type="entry name" value="PTPS"/>
    <property type="match status" value="1"/>
</dbReference>
<name>A0A1X7AAI9_9RHOB</name>
<evidence type="ECO:0000256" key="11">
    <source>
        <dbReference type="ARBA" id="ARBA00048807"/>
    </source>
</evidence>
<gene>
    <name evidence="12" type="ORF">ROJ8625_04012</name>
</gene>
<evidence type="ECO:0000313" key="12">
    <source>
        <dbReference type="EMBL" id="SLN74115.1"/>
    </source>
</evidence>
<evidence type="ECO:0000256" key="5">
    <source>
        <dbReference type="ARBA" id="ARBA00012982"/>
    </source>
</evidence>
<protein>
    <recommendedName>
        <fullName evidence="6">6-carboxy-5,6,7,8-tetrahydropterin synthase</fullName>
        <ecNumber evidence="5">4.1.2.50</ecNumber>
    </recommendedName>
    <alternativeName>
        <fullName evidence="10">Queuosine biosynthesis protein QueD</fullName>
    </alternativeName>
</protein>
<keyword evidence="8" id="KW-0862">Zinc</keyword>
<dbReference type="EMBL" id="FWFK01000010">
    <property type="protein sequence ID" value="SLN74115.1"/>
    <property type="molecule type" value="Genomic_DNA"/>
</dbReference>